<evidence type="ECO:0000256" key="1">
    <source>
        <dbReference type="SAM" id="MobiDB-lite"/>
    </source>
</evidence>
<dbReference type="AlphaFoldDB" id="A0A4R3YV56"/>
<name>A0A4R3YV56_9GAMM</name>
<feature type="compositionally biased region" description="Low complexity" evidence="1">
    <location>
        <begin position="69"/>
        <end position="85"/>
    </location>
</feature>
<gene>
    <name evidence="2" type="ORF">EDC52_106196</name>
</gene>
<evidence type="ECO:0000313" key="3">
    <source>
        <dbReference type="Proteomes" id="UP000295719"/>
    </source>
</evidence>
<protein>
    <submittedName>
        <fullName evidence="2">Uncharacterized protein</fullName>
    </submittedName>
</protein>
<accession>A0A4R3YV56</accession>
<keyword evidence="3" id="KW-1185">Reference proteome</keyword>
<feature type="region of interest" description="Disordered" evidence="1">
    <location>
        <begin position="66"/>
        <end position="85"/>
    </location>
</feature>
<dbReference type="Proteomes" id="UP000295719">
    <property type="component" value="Unassembled WGS sequence"/>
</dbReference>
<organism evidence="2 3">
    <name type="scientific">Biostraticola tofi</name>
    <dbReference type="NCBI Taxonomy" id="466109"/>
    <lineage>
        <taxon>Bacteria</taxon>
        <taxon>Pseudomonadati</taxon>
        <taxon>Pseudomonadota</taxon>
        <taxon>Gammaproteobacteria</taxon>
        <taxon>Enterobacterales</taxon>
        <taxon>Bruguierivoracaceae</taxon>
        <taxon>Biostraticola</taxon>
    </lineage>
</organism>
<dbReference type="EMBL" id="SMCR01000006">
    <property type="protein sequence ID" value="TCV95264.1"/>
    <property type="molecule type" value="Genomic_DNA"/>
</dbReference>
<evidence type="ECO:0000313" key="2">
    <source>
        <dbReference type="EMBL" id="TCV95264.1"/>
    </source>
</evidence>
<comment type="caution">
    <text evidence="2">The sequence shown here is derived from an EMBL/GenBank/DDBJ whole genome shotgun (WGS) entry which is preliminary data.</text>
</comment>
<proteinExistence type="predicted"/>
<sequence length="85" mass="9642">MSDYHQTATTRFACHRWVNTSSTEAPLLPAPSMIAWHRAQKISDTQLLFSPMPCMVRNFSFRNDFSGMPSSSLLSKPRSPLSSMY</sequence>
<reference evidence="2 3" key="1">
    <citation type="submission" date="2019-03" db="EMBL/GenBank/DDBJ databases">
        <title>Genomic Encyclopedia of Type Strains, Phase IV (KMG-IV): sequencing the most valuable type-strain genomes for metagenomic binning, comparative biology and taxonomic classification.</title>
        <authorList>
            <person name="Goeker M."/>
        </authorList>
    </citation>
    <scope>NUCLEOTIDE SEQUENCE [LARGE SCALE GENOMIC DNA]</scope>
    <source>
        <strain evidence="2 3">DSM 19580</strain>
    </source>
</reference>